<dbReference type="EMBL" id="LQOF01000288">
    <property type="protein sequence ID" value="KXT67693.1"/>
    <property type="molecule type" value="Genomic_DNA"/>
</dbReference>
<evidence type="ECO:0000313" key="1">
    <source>
        <dbReference type="EMBL" id="KXT67693.1"/>
    </source>
</evidence>
<dbReference type="SFLD" id="SFLDS00003">
    <property type="entry name" value="Haloacid_Dehalogenase"/>
    <property type="match status" value="1"/>
</dbReference>
<accession>A0A139R3X5</accession>
<sequence>MVKIIFSDIDGTLINDALKVTPRTRQALCHAVDTGILFVPVSARMPEAIKPILKDFLPDVPMISYNGALIQDEQGQVIDSCPMSPQEAQAICQYLEKEVSDVAWNVYSGEKWLSQNRANRWISREERVVGLASKEANLEQIGRLPEIHKILLMGEPERMEALENKLKSLYSDLSIARSLPYYIEIMASGIHKGKAVQTLAQHYEVDMADTLAFGDNFNDLDMLEAVGEAYVMANAPQEVKEQVGQVTASHNHDGIALVLEKLGISSFE</sequence>
<dbReference type="Proteomes" id="UP000070198">
    <property type="component" value="Unassembled WGS sequence"/>
</dbReference>
<dbReference type="NCBIfam" id="TIGR01484">
    <property type="entry name" value="HAD-SF-IIB"/>
    <property type="match status" value="1"/>
</dbReference>
<dbReference type="SFLD" id="SFLDG01144">
    <property type="entry name" value="C2.B.4:_PGP_Like"/>
    <property type="match status" value="1"/>
</dbReference>
<dbReference type="AlphaFoldDB" id="A0A139R3X5"/>
<dbReference type="SFLD" id="SFLDG01140">
    <property type="entry name" value="C2.B:_Phosphomannomutase_and_P"/>
    <property type="match status" value="1"/>
</dbReference>
<comment type="caution">
    <text evidence="2">The sequence shown here is derived from an EMBL/GenBank/DDBJ whole genome shotgun (WGS) entry which is preliminary data.</text>
</comment>
<dbReference type="NCBIfam" id="TIGR00099">
    <property type="entry name" value="Cof-subfamily"/>
    <property type="match status" value="1"/>
</dbReference>
<dbReference type="PANTHER" id="PTHR10000">
    <property type="entry name" value="PHOSPHOSERINE PHOSPHATASE"/>
    <property type="match status" value="1"/>
</dbReference>
<dbReference type="Gene3D" id="3.40.50.1000">
    <property type="entry name" value="HAD superfamily/HAD-like"/>
    <property type="match status" value="1"/>
</dbReference>
<name>A0A139R3X5_9STRE</name>
<protein>
    <submittedName>
        <fullName evidence="2">Uncharacterized protein</fullName>
    </submittedName>
</protein>
<dbReference type="InterPro" id="IPR006379">
    <property type="entry name" value="HAD-SF_hydro_IIB"/>
</dbReference>
<evidence type="ECO:0000313" key="4">
    <source>
        <dbReference type="Proteomes" id="UP000071927"/>
    </source>
</evidence>
<dbReference type="Proteomes" id="UP000071927">
    <property type="component" value="Unassembled WGS sequence"/>
</dbReference>
<dbReference type="CDD" id="cd07516">
    <property type="entry name" value="HAD_Pase"/>
    <property type="match status" value="1"/>
</dbReference>
<dbReference type="PATRIC" id="fig|315405.11.peg.1577"/>
<organism evidence="2 4">
    <name type="scientific">Streptococcus gallolyticus</name>
    <dbReference type="NCBI Taxonomy" id="315405"/>
    <lineage>
        <taxon>Bacteria</taxon>
        <taxon>Bacillati</taxon>
        <taxon>Bacillota</taxon>
        <taxon>Bacilli</taxon>
        <taxon>Lactobacillales</taxon>
        <taxon>Streptococcaceae</taxon>
        <taxon>Streptococcus</taxon>
    </lineage>
</organism>
<dbReference type="InterPro" id="IPR023214">
    <property type="entry name" value="HAD_sf"/>
</dbReference>
<dbReference type="InterPro" id="IPR036412">
    <property type="entry name" value="HAD-like_sf"/>
</dbReference>
<dbReference type="SUPFAM" id="SSF56784">
    <property type="entry name" value="HAD-like"/>
    <property type="match status" value="1"/>
</dbReference>
<dbReference type="GO" id="GO:0000287">
    <property type="term" value="F:magnesium ion binding"/>
    <property type="evidence" value="ECO:0007669"/>
    <property type="project" value="TreeGrafter"/>
</dbReference>
<dbReference type="EMBL" id="LQXV01000149">
    <property type="protein sequence ID" value="KXU09437.1"/>
    <property type="molecule type" value="Genomic_DNA"/>
</dbReference>
<gene>
    <name evidence="1" type="ORF">SGADD02_01329</name>
    <name evidence="2" type="ORF">SGADD03_00842</name>
</gene>
<dbReference type="GO" id="GO:0005829">
    <property type="term" value="C:cytosol"/>
    <property type="evidence" value="ECO:0007669"/>
    <property type="project" value="TreeGrafter"/>
</dbReference>
<dbReference type="InterPro" id="IPR000150">
    <property type="entry name" value="Cof"/>
</dbReference>
<evidence type="ECO:0000313" key="3">
    <source>
        <dbReference type="Proteomes" id="UP000070198"/>
    </source>
</evidence>
<dbReference type="Gene3D" id="3.30.1240.10">
    <property type="match status" value="1"/>
</dbReference>
<proteinExistence type="predicted"/>
<dbReference type="PANTHER" id="PTHR10000:SF8">
    <property type="entry name" value="HAD SUPERFAMILY HYDROLASE-LIKE, TYPE 3"/>
    <property type="match status" value="1"/>
</dbReference>
<reference evidence="3 4" key="1">
    <citation type="submission" date="2016-01" db="EMBL/GenBank/DDBJ databases">
        <title>Highly variable Streptococcus oralis are common among viridans streptococci isolated from primates.</title>
        <authorList>
            <person name="Denapaite D."/>
            <person name="Rieger M."/>
            <person name="Koendgen S."/>
            <person name="Brueckner R."/>
            <person name="Ochigava I."/>
            <person name="Kappeler P."/>
            <person name="Maetz-Rensing K."/>
            <person name="Leendertz F."/>
            <person name="Hakenbeck R."/>
        </authorList>
    </citation>
    <scope>NUCLEOTIDE SEQUENCE [LARGE SCALE GENOMIC DNA]</scope>
    <source>
        <strain evidence="1 3">DD02</strain>
        <strain evidence="2 4">DD03</strain>
    </source>
</reference>
<dbReference type="RefSeq" id="WP_061458829.1">
    <property type="nucleotide sequence ID" value="NZ_KQ968748.1"/>
</dbReference>
<dbReference type="Pfam" id="PF08282">
    <property type="entry name" value="Hydrolase_3"/>
    <property type="match status" value="1"/>
</dbReference>
<evidence type="ECO:0000313" key="2">
    <source>
        <dbReference type="EMBL" id="KXU09437.1"/>
    </source>
</evidence>
<dbReference type="GO" id="GO:0016791">
    <property type="term" value="F:phosphatase activity"/>
    <property type="evidence" value="ECO:0007669"/>
    <property type="project" value="TreeGrafter"/>
</dbReference>